<accession>A0A7J7INH1</accession>
<dbReference type="AlphaFoldDB" id="A0A7J7INH1"/>
<dbReference type="Gene3D" id="3.40.50.720">
    <property type="entry name" value="NAD(P)-binding Rossmann-like Domain"/>
    <property type="match status" value="1"/>
</dbReference>
<comment type="caution">
    <text evidence="4">The sequence shown here is derived from an EMBL/GenBank/DDBJ whole genome shotgun (WGS) entry which is preliminary data.</text>
</comment>
<dbReference type="PANTHER" id="PTHR43963:SF6">
    <property type="entry name" value="CHAIN DEHYDROGENASE FAMILY PROTEIN, PUTATIVE (AFU_ORTHOLOGUE AFUA_3G15350)-RELATED"/>
    <property type="match status" value="1"/>
</dbReference>
<keyword evidence="2" id="KW-0521">NADP</keyword>
<comment type="similarity">
    <text evidence="1">Belongs to the short-chain dehydrogenases/reductases (SDR) family.</text>
</comment>
<dbReference type="GO" id="GO:0016491">
    <property type="term" value="F:oxidoreductase activity"/>
    <property type="evidence" value="ECO:0007669"/>
    <property type="project" value="UniProtKB-KW"/>
</dbReference>
<reference evidence="4 5" key="1">
    <citation type="journal article" date="2020" name="J. Phycol.">
        <title>Comparative genome analysis reveals Cyanidiococcus gen. nov., a new extremophilic red algal genus sister to Cyanidioschyzon (Cyanidioschyzonaceae, Rhodophyta).</title>
        <authorList>
            <person name="Liu S.-L."/>
            <person name="Chiang Y.-R."/>
            <person name="Yoon H.S."/>
            <person name="Fu H.-Y."/>
        </authorList>
    </citation>
    <scope>NUCLEOTIDE SEQUENCE [LARGE SCALE GENOMIC DNA]</scope>
    <source>
        <strain evidence="4 5">THAL066</strain>
    </source>
</reference>
<keyword evidence="5" id="KW-1185">Reference proteome</keyword>
<dbReference type="PRINTS" id="PR00081">
    <property type="entry name" value="GDHRDH"/>
</dbReference>
<protein>
    <submittedName>
        <fullName evidence="4">Uncharacterized protein</fullName>
    </submittedName>
</protein>
<dbReference type="EMBL" id="VWRR01000003">
    <property type="protein sequence ID" value="KAF6004666.1"/>
    <property type="molecule type" value="Genomic_DNA"/>
</dbReference>
<dbReference type="PANTHER" id="PTHR43963">
    <property type="entry name" value="CARBONYL REDUCTASE 1-RELATED"/>
    <property type="match status" value="1"/>
</dbReference>
<evidence type="ECO:0000256" key="1">
    <source>
        <dbReference type="ARBA" id="ARBA00006484"/>
    </source>
</evidence>
<proteinExistence type="inferred from homology"/>
<evidence type="ECO:0000256" key="3">
    <source>
        <dbReference type="ARBA" id="ARBA00023002"/>
    </source>
</evidence>
<dbReference type="SUPFAM" id="SSF51735">
    <property type="entry name" value="NAD(P)-binding Rossmann-fold domains"/>
    <property type="match status" value="1"/>
</dbReference>
<gene>
    <name evidence="4" type="ORF">F1559_004967</name>
</gene>
<dbReference type="InterPro" id="IPR036291">
    <property type="entry name" value="NAD(P)-bd_dom_sf"/>
</dbReference>
<sequence length="285" mass="31698">MTRLAIVTGSSRGIGRAIAKRLAREDGLQVLVTARTPEAAQETAEAINRESDCLECPTLWHALDLLQPETITKFRDYVQSLKRPIDILINNAGMAYKGDAFDEKIARDTVGCNYIGTKLLTEALIPLIQPDGGRIVFVSSRAGNFDKITDPSLRERLLDARSTEELDALAEDFVRSVADGSYAERGWPRQTYAVSKMLETKYAMVLAQRLRSTHPHVLVNAMCPGYVKTDMTSHRGVKTVEEGADTAVFLALLPREAEQQPNLYTGCFWAERQRLQLHALGPIPR</sequence>
<organism evidence="4 5">
    <name type="scientific">Cyanidiococcus yangmingshanensis</name>
    <dbReference type="NCBI Taxonomy" id="2690220"/>
    <lineage>
        <taxon>Eukaryota</taxon>
        <taxon>Rhodophyta</taxon>
        <taxon>Bangiophyceae</taxon>
        <taxon>Cyanidiales</taxon>
        <taxon>Cyanidiaceae</taxon>
        <taxon>Cyanidiococcus</taxon>
    </lineage>
</organism>
<evidence type="ECO:0000313" key="5">
    <source>
        <dbReference type="Proteomes" id="UP000530660"/>
    </source>
</evidence>
<evidence type="ECO:0000313" key="4">
    <source>
        <dbReference type="EMBL" id="KAF6004666.1"/>
    </source>
</evidence>
<name>A0A7J7INH1_9RHOD</name>
<dbReference type="Proteomes" id="UP000530660">
    <property type="component" value="Unassembled WGS sequence"/>
</dbReference>
<evidence type="ECO:0000256" key="2">
    <source>
        <dbReference type="ARBA" id="ARBA00022857"/>
    </source>
</evidence>
<dbReference type="OrthoDB" id="7289984at2759"/>
<dbReference type="InterPro" id="IPR002347">
    <property type="entry name" value="SDR_fam"/>
</dbReference>
<dbReference type="Pfam" id="PF00106">
    <property type="entry name" value="adh_short"/>
    <property type="match status" value="1"/>
</dbReference>
<keyword evidence="3" id="KW-0560">Oxidoreductase</keyword>